<evidence type="ECO:0000259" key="8">
    <source>
        <dbReference type="Pfam" id="PF17768"/>
    </source>
</evidence>
<reference evidence="9 10" key="1">
    <citation type="submission" date="2016-06" db="EMBL/GenBank/DDBJ databases">
        <authorList>
            <person name="Kjaerup R.B."/>
            <person name="Dalgaard T.S."/>
            <person name="Juul-Madsen H.R."/>
        </authorList>
    </citation>
    <scope>NUCLEOTIDE SEQUENCE [LARGE SCALE GENOMIC DNA]</scope>
    <source>
        <strain evidence="9">3</strain>
    </source>
</reference>
<dbReference type="FunFam" id="3.90.1640.30:FF:000001">
    <property type="entry name" value="Single-stranded-DNA-specific exonuclease RecJ"/>
    <property type="match status" value="1"/>
</dbReference>
<dbReference type="Pfam" id="PF02272">
    <property type="entry name" value="DHHA1"/>
    <property type="match status" value="1"/>
</dbReference>
<feature type="domain" description="DDH" evidence="6">
    <location>
        <begin position="73"/>
        <end position="233"/>
    </location>
</feature>
<feature type="domain" description="DHHA1" evidence="7">
    <location>
        <begin position="372"/>
        <end position="463"/>
    </location>
</feature>
<dbReference type="GO" id="GO:0006281">
    <property type="term" value="P:DNA repair"/>
    <property type="evidence" value="ECO:0007669"/>
    <property type="project" value="InterPro"/>
</dbReference>
<keyword evidence="3" id="KW-0540">Nuclease</keyword>
<dbReference type="NCBIfam" id="TIGR00644">
    <property type="entry name" value="recJ"/>
    <property type="match status" value="1"/>
</dbReference>
<feature type="domain" description="RecJ OB" evidence="8">
    <location>
        <begin position="479"/>
        <end position="576"/>
    </location>
</feature>
<gene>
    <name evidence="9" type="primary">recJ</name>
    <name evidence="9" type="ORF">ACCAA_670021</name>
</gene>
<dbReference type="InterPro" id="IPR001667">
    <property type="entry name" value="DDH_dom"/>
</dbReference>
<sequence length="582" mass="62442">MTRIVSRPIAQRAQWQLEQQGLHPLLARIYAARGIRTRSELDYALPSLLPPAMLTHAAEAAVLLADAIAAKASILIVADYDCDGATACAVGIRALRAFGAHADYLVPNRFTYGYGLSPDIVDLAATGKPDLIVTVDNGIASVDGVARARQLGIATLITDHHLAGDELPAADCIVNPNLAHCEFPSKCLAGVGVIFYVMLALRAELRMRHWFTEGSGRSEPPLATLLDLVALGTVADVVRLDHNNRVLVSQGLQRIRQGRLTPGLRAIFRAAGRNPAQASGFDLGFMIGPRLNAAGRLADMSLGIECLITDDEGRAMNIAQQLDALNRERREIEAGMQEQALSQLAQAAAALDATPGTALGANPAAAAGVSLFDAGWHQGVVGIVAARIKEKLHRPAFAFARGDNGEIKGSGRSIAGLHLRDALDLVGKRAPGLLLRFGGHAMAAGVTIRESDFECFRELFAQVADELLAPADRTRTLETDGALESAYFSIATARLLEVEVWGQGFPAPIFADEFVVESQRILKDKHLKLRLRKGTQQLDAIQFNFPRAPSGTIRAAYRLAINDFNGVQTPQLMIEHIENVGG</sequence>
<dbReference type="EMBL" id="FLQX01000146">
    <property type="protein sequence ID" value="SBT09084.1"/>
    <property type="molecule type" value="Genomic_DNA"/>
</dbReference>
<name>A0A1A8XVP8_9PROT</name>
<dbReference type="STRING" id="1860102.ACCAA_670021"/>
<dbReference type="SUPFAM" id="SSF64182">
    <property type="entry name" value="DHH phosphoesterases"/>
    <property type="match status" value="1"/>
</dbReference>
<evidence type="ECO:0000256" key="4">
    <source>
        <dbReference type="ARBA" id="ARBA00022801"/>
    </source>
</evidence>
<keyword evidence="4 9" id="KW-0378">Hydrolase</keyword>
<dbReference type="InterPro" id="IPR041122">
    <property type="entry name" value="RecJ_OB"/>
</dbReference>
<keyword evidence="10" id="KW-1185">Reference proteome</keyword>
<evidence type="ECO:0000256" key="5">
    <source>
        <dbReference type="ARBA" id="ARBA00022839"/>
    </source>
</evidence>
<evidence type="ECO:0000256" key="3">
    <source>
        <dbReference type="ARBA" id="ARBA00022722"/>
    </source>
</evidence>
<evidence type="ECO:0000256" key="1">
    <source>
        <dbReference type="ARBA" id="ARBA00005915"/>
    </source>
</evidence>
<dbReference type="InterPro" id="IPR004610">
    <property type="entry name" value="RecJ"/>
</dbReference>
<dbReference type="Gene3D" id="3.90.1640.30">
    <property type="match status" value="1"/>
</dbReference>
<evidence type="ECO:0000313" key="10">
    <source>
        <dbReference type="Proteomes" id="UP000199169"/>
    </source>
</evidence>
<evidence type="ECO:0000259" key="7">
    <source>
        <dbReference type="Pfam" id="PF02272"/>
    </source>
</evidence>
<comment type="similarity">
    <text evidence="1">Belongs to the RecJ family.</text>
</comment>
<dbReference type="GO" id="GO:0003676">
    <property type="term" value="F:nucleic acid binding"/>
    <property type="evidence" value="ECO:0007669"/>
    <property type="project" value="InterPro"/>
</dbReference>
<keyword evidence="5 9" id="KW-0269">Exonuclease</keyword>
<evidence type="ECO:0000313" key="9">
    <source>
        <dbReference type="EMBL" id="SBT09084.1"/>
    </source>
</evidence>
<evidence type="ECO:0000256" key="2">
    <source>
        <dbReference type="ARBA" id="ARBA00019841"/>
    </source>
</evidence>
<dbReference type="Pfam" id="PF01368">
    <property type="entry name" value="DHH"/>
    <property type="match status" value="1"/>
</dbReference>
<evidence type="ECO:0000259" key="6">
    <source>
        <dbReference type="Pfam" id="PF01368"/>
    </source>
</evidence>
<dbReference type="Pfam" id="PF17768">
    <property type="entry name" value="RecJ_OB"/>
    <property type="match status" value="1"/>
</dbReference>
<dbReference type="InterPro" id="IPR038763">
    <property type="entry name" value="DHH_sf"/>
</dbReference>
<accession>A0A1A8XVP8</accession>
<dbReference type="PANTHER" id="PTHR30255:SF2">
    <property type="entry name" value="SINGLE-STRANDED-DNA-SPECIFIC EXONUCLEASE RECJ"/>
    <property type="match status" value="1"/>
</dbReference>
<dbReference type="InterPro" id="IPR003156">
    <property type="entry name" value="DHHA1_dom"/>
</dbReference>
<proteinExistence type="inferred from homology"/>
<dbReference type="Gene3D" id="3.10.310.30">
    <property type="match status" value="1"/>
</dbReference>
<dbReference type="Proteomes" id="UP000199169">
    <property type="component" value="Unassembled WGS sequence"/>
</dbReference>
<protein>
    <recommendedName>
        <fullName evidence="2">Single-stranded-DNA-specific exonuclease RecJ</fullName>
    </recommendedName>
</protein>
<dbReference type="GO" id="GO:0006310">
    <property type="term" value="P:DNA recombination"/>
    <property type="evidence" value="ECO:0007669"/>
    <property type="project" value="InterPro"/>
</dbReference>
<dbReference type="RefSeq" id="WP_186408627.1">
    <property type="nucleotide sequence ID" value="NZ_FLQX01000146.1"/>
</dbReference>
<dbReference type="AlphaFoldDB" id="A0A1A8XVP8"/>
<organism evidence="9 10">
    <name type="scientific">Candidatus Accumulibacter aalborgensis</name>
    <dbReference type="NCBI Taxonomy" id="1860102"/>
    <lineage>
        <taxon>Bacteria</taxon>
        <taxon>Pseudomonadati</taxon>
        <taxon>Pseudomonadota</taxon>
        <taxon>Betaproteobacteria</taxon>
        <taxon>Candidatus Accumulibacter</taxon>
    </lineage>
</organism>
<dbReference type="GO" id="GO:0008409">
    <property type="term" value="F:5'-3' exonuclease activity"/>
    <property type="evidence" value="ECO:0007669"/>
    <property type="project" value="InterPro"/>
</dbReference>
<dbReference type="PANTHER" id="PTHR30255">
    <property type="entry name" value="SINGLE-STRANDED-DNA-SPECIFIC EXONUCLEASE RECJ"/>
    <property type="match status" value="1"/>
</dbReference>
<dbReference type="InterPro" id="IPR051673">
    <property type="entry name" value="SSDNA_exonuclease_RecJ"/>
</dbReference>